<keyword evidence="2" id="KW-1185">Reference proteome</keyword>
<evidence type="ECO:0000313" key="1">
    <source>
        <dbReference type="EMBL" id="KAI0090826.1"/>
    </source>
</evidence>
<sequence>MSSINQSSTSCYPPQAFLYFIDSMSGAQFTLFSHKGGPNGWKVAIVLEELGLTYDTKFLDFQSGEHKAEPHTKYNPNGRIPTLIDHKNGDFVLWESNAIITYLVDTYDKEHKISAADTKDKYLQLQWLFFQASGQGPYFGQFMWFNRMHPEKIPSAIERYANETKRVLGVLEAVLSKQEWLVGNKFSVADISFIPWNDIAIEYILGESFDFAKEYPSVAAWHAKLGERATVKKIRADKKVAMAA</sequence>
<reference evidence="1" key="1">
    <citation type="journal article" date="2021" name="Environ. Microbiol.">
        <title>Gene family expansions and transcriptome signatures uncover fungal adaptations to wood decay.</title>
        <authorList>
            <person name="Hage H."/>
            <person name="Miyauchi S."/>
            <person name="Viragh M."/>
            <person name="Drula E."/>
            <person name="Min B."/>
            <person name="Chaduli D."/>
            <person name="Navarro D."/>
            <person name="Favel A."/>
            <person name="Norest M."/>
            <person name="Lesage-Meessen L."/>
            <person name="Balint B."/>
            <person name="Merenyi Z."/>
            <person name="de Eugenio L."/>
            <person name="Morin E."/>
            <person name="Martinez A.T."/>
            <person name="Baldrian P."/>
            <person name="Stursova M."/>
            <person name="Martinez M.J."/>
            <person name="Novotny C."/>
            <person name="Magnuson J.K."/>
            <person name="Spatafora J.W."/>
            <person name="Maurice S."/>
            <person name="Pangilinan J."/>
            <person name="Andreopoulos W."/>
            <person name="LaButti K."/>
            <person name="Hundley H."/>
            <person name="Na H."/>
            <person name="Kuo A."/>
            <person name="Barry K."/>
            <person name="Lipzen A."/>
            <person name="Henrissat B."/>
            <person name="Riley R."/>
            <person name="Ahrendt S."/>
            <person name="Nagy L.G."/>
            <person name="Grigoriev I.V."/>
            <person name="Martin F."/>
            <person name="Rosso M.N."/>
        </authorList>
    </citation>
    <scope>NUCLEOTIDE SEQUENCE</scope>
    <source>
        <strain evidence="1">CBS 384.51</strain>
    </source>
</reference>
<accession>A0ACB8U9C3</accession>
<name>A0ACB8U9C3_9APHY</name>
<evidence type="ECO:0000313" key="2">
    <source>
        <dbReference type="Proteomes" id="UP001055072"/>
    </source>
</evidence>
<dbReference type="EMBL" id="MU274907">
    <property type="protein sequence ID" value="KAI0090826.1"/>
    <property type="molecule type" value="Genomic_DNA"/>
</dbReference>
<dbReference type="Proteomes" id="UP001055072">
    <property type="component" value="Unassembled WGS sequence"/>
</dbReference>
<gene>
    <name evidence="1" type="ORF">BDY19DRAFT_937726</name>
</gene>
<organism evidence="1 2">
    <name type="scientific">Irpex rosettiformis</name>
    <dbReference type="NCBI Taxonomy" id="378272"/>
    <lineage>
        <taxon>Eukaryota</taxon>
        <taxon>Fungi</taxon>
        <taxon>Dikarya</taxon>
        <taxon>Basidiomycota</taxon>
        <taxon>Agaricomycotina</taxon>
        <taxon>Agaricomycetes</taxon>
        <taxon>Polyporales</taxon>
        <taxon>Irpicaceae</taxon>
        <taxon>Irpex</taxon>
    </lineage>
</organism>
<comment type="caution">
    <text evidence="1">The sequence shown here is derived from an EMBL/GenBank/DDBJ whole genome shotgun (WGS) entry which is preliminary data.</text>
</comment>
<proteinExistence type="predicted"/>
<protein>
    <submittedName>
        <fullName evidence="1">Glutathione S-transferase</fullName>
    </submittedName>
</protein>